<dbReference type="AlphaFoldDB" id="A0AAP9CG46"/>
<feature type="domain" description="Phytochrome chromophore attachment site" evidence="2">
    <location>
        <begin position="66"/>
        <end position="201"/>
    </location>
</feature>
<dbReference type="CDD" id="cd06577">
    <property type="entry name" value="PASTA_pknB"/>
    <property type="match status" value="1"/>
</dbReference>
<name>A0AAP9CG46_9SPIR</name>
<dbReference type="RefSeq" id="WP_051480308.1">
    <property type="nucleotide sequence ID" value="NZ_AP024371.1"/>
</dbReference>
<dbReference type="PROSITE" id="PS50046">
    <property type="entry name" value="PHYTOCHROME_2"/>
    <property type="match status" value="1"/>
</dbReference>
<evidence type="ECO:0000256" key="1">
    <source>
        <dbReference type="SAM" id="Phobius"/>
    </source>
</evidence>
<dbReference type="GeneID" id="75117780"/>
<gene>
    <name evidence="4" type="ORF">CNO13_03945</name>
    <name evidence="5" type="ORF">EZU67_03930</name>
</gene>
<feature type="domain" description="PASTA" evidence="3">
    <location>
        <begin position="68"/>
        <end position="135"/>
    </location>
</feature>
<keyword evidence="1" id="KW-0472">Membrane</keyword>
<evidence type="ECO:0000313" key="7">
    <source>
        <dbReference type="Proteomes" id="UP000291995"/>
    </source>
</evidence>
<organism evidence="5 7">
    <name type="scientific">Borrelia miyamotoi</name>
    <dbReference type="NCBI Taxonomy" id="47466"/>
    <lineage>
        <taxon>Bacteria</taxon>
        <taxon>Pseudomonadati</taxon>
        <taxon>Spirochaetota</taxon>
        <taxon>Spirochaetia</taxon>
        <taxon>Spirochaetales</taxon>
        <taxon>Borreliaceae</taxon>
        <taxon>Borrelia</taxon>
    </lineage>
</organism>
<dbReference type="EMBL" id="CP036557">
    <property type="protein sequence ID" value="QBK62286.1"/>
    <property type="molecule type" value="Genomic_DNA"/>
</dbReference>
<dbReference type="InterPro" id="IPR005543">
    <property type="entry name" value="PASTA_dom"/>
</dbReference>
<proteinExistence type="predicted"/>
<keyword evidence="6" id="KW-1185">Reference proteome</keyword>
<evidence type="ECO:0000313" key="5">
    <source>
        <dbReference type="EMBL" id="QBK62286.1"/>
    </source>
</evidence>
<protein>
    <submittedName>
        <fullName evidence="5">PASTA domain-containing protein</fullName>
    </submittedName>
</protein>
<dbReference type="Proteomes" id="UP000230633">
    <property type="component" value="Chromosome"/>
</dbReference>
<dbReference type="SMART" id="SM00740">
    <property type="entry name" value="PASTA"/>
    <property type="match status" value="3"/>
</dbReference>
<feature type="transmembrane region" description="Helical" evidence="1">
    <location>
        <begin position="42"/>
        <end position="66"/>
    </location>
</feature>
<keyword evidence="1" id="KW-0812">Transmembrane</keyword>
<evidence type="ECO:0000313" key="6">
    <source>
        <dbReference type="Proteomes" id="UP000230633"/>
    </source>
</evidence>
<dbReference type="Gene3D" id="3.30.10.20">
    <property type="match status" value="1"/>
</dbReference>
<evidence type="ECO:0000259" key="2">
    <source>
        <dbReference type="PROSITE" id="PS50046"/>
    </source>
</evidence>
<dbReference type="PROSITE" id="PS51178">
    <property type="entry name" value="PASTA"/>
    <property type="match status" value="1"/>
</dbReference>
<keyword evidence="1" id="KW-1133">Transmembrane helix</keyword>
<sequence>MVLGDNRPGGKLSLDGQNLSNSNNLYEGNANFDRVIFTLPKYIAKGLILTIFGSLIISFSIFFIFLKGSDLVVVPNLSEFYLEDAIAELQNKELVPYVELKFSSTSFDKGKVIDQNPKAGTVLRLDSKVKIFVSKGAVVNKIDNFIGKNIDDVLINLKANLSSNNRMLYHLLRPIEVESTLPKGIIIQQEPSPDTKIAGLVDLQFLVSKGLVDNKIKYLKNYVGLYYKDAIISLLNDEINFDVNLSSTGSDFGIVVSQSLTPGSKFENIDNLIITINEPKNNDLGVFGILTYKLDIYPSSVDIMVKVKDSGGNSSLLYSFRSKGGLIKLPYDALKGSIIELYIYNKLVNQTVVN</sequence>
<reference evidence="5" key="2">
    <citation type="submission" date="2022-12" db="EMBL/GenBank/DDBJ databases">
        <title>Whole genome sequencing of Borrelia miyamotoi strains isolated at the Russian territory.</title>
        <authorList>
            <person name="Kuleshov K.V."/>
            <person name="Platonov A.E."/>
            <person name="Goptar I.A."/>
            <person name="Shipulin G.A."/>
            <person name="Markelov M.L."/>
            <person name="Koetsveld J."/>
            <person name="Kolyasnikova N.M."/>
            <person name="Sarksyan D.S."/>
            <person name="Toporkova M.G."/>
            <person name="Hovius J.W."/>
        </authorList>
    </citation>
    <scope>NUCLEOTIDE SEQUENCE</scope>
    <source>
        <strain evidence="5">Yekat-76</strain>
    </source>
</reference>
<dbReference type="InterPro" id="IPR016132">
    <property type="entry name" value="Phyto_chromo_attachment"/>
</dbReference>
<dbReference type="EMBL" id="CP024333">
    <property type="protein sequence ID" value="ATQ16295.1"/>
    <property type="molecule type" value="Genomic_DNA"/>
</dbReference>
<evidence type="ECO:0000259" key="3">
    <source>
        <dbReference type="PROSITE" id="PS51178"/>
    </source>
</evidence>
<dbReference type="Pfam" id="PF03793">
    <property type="entry name" value="PASTA"/>
    <property type="match status" value="1"/>
</dbReference>
<evidence type="ECO:0000313" key="4">
    <source>
        <dbReference type="EMBL" id="ATQ16295.1"/>
    </source>
</evidence>
<dbReference type="Proteomes" id="UP000291995">
    <property type="component" value="Chromosome"/>
</dbReference>
<reference evidence="7" key="1">
    <citation type="submission" date="2019-03" db="EMBL/GenBank/DDBJ databases">
        <title>Whole genome sequencing of Borrelia miyamotoi strains isolated at the Russian territory.</title>
        <authorList>
            <person name="Kuleshov K.V."/>
            <person name="Platonov A.E."/>
            <person name="Goptar I.A."/>
            <person name="Shipulin G.A."/>
            <person name="Markelov M.L."/>
            <person name="Koetsveld J."/>
            <person name="Kolyasnikova N.M."/>
            <person name="Sarksyan D.S."/>
            <person name="Toporkova M.G."/>
            <person name="Hovius J.W."/>
        </authorList>
    </citation>
    <scope>NUCLEOTIDE SEQUENCE [LARGE SCALE GENOMIC DNA]</scope>
    <source>
        <strain evidence="4 6">Yekat-1</strain>
        <strain evidence="7">Yekat-76</strain>
    </source>
</reference>
<accession>A0AAP9CG46</accession>